<comment type="caution">
    <text evidence="8">The sequence shown here is derived from an EMBL/GenBank/DDBJ whole genome shotgun (WGS) entry which is preliminary data.</text>
</comment>
<keyword evidence="9" id="KW-1185">Reference proteome</keyword>
<dbReference type="EMBL" id="JBEWLY010000004">
    <property type="protein sequence ID" value="MET1754097.1"/>
    <property type="molecule type" value="Genomic_DNA"/>
</dbReference>
<gene>
    <name evidence="8" type="ORF">ABVV53_01250</name>
</gene>
<keyword evidence="5 8" id="KW-0378">Hydrolase</keyword>
<feature type="chain" id="PRO_5046277955" description="5'-nucleotidase" evidence="6">
    <location>
        <begin position="23"/>
        <end position="331"/>
    </location>
</feature>
<dbReference type="EC" id="3.1.3.5" evidence="3"/>
<comment type="catalytic activity">
    <reaction evidence="1">
        <text>a ribonucleoside 5'-phosphate + H2O = a ribonucleoside + phosphate</text>
        <dbReference type="Rhea" id="RHEA:12484"/>
        <dbReference type="ChEBI" id="CHEBI:15377"/>
        <dbReference type="ChEBI" id="CHEBI:18254"/>
        <dbReference type="ChEBI" id="CHEBI:43474"/>
        <dbReference type="ChEBI" id="CHEBI:58043"/>
        <dbReference type="EC" id="3.1.3.5"/>
    </reaction>
</comment>
<sequence length="331" mass="33632">MIRSALALCAALLASVSGAATARDIVLTNDDGLTSNVVALYRALKAAGHDVIVSVPCQDQSGMGAAIRIGRPLGPLTEDCRNGAAKAGAPGAGPMTREGLATDFFYVDGTPVMALLYGLDVAAAKRWGHAPDLVLSGPNEGQNLGAIIISSGTVGNVQTAALRGIPAIALSAGSNTAGSPAAPLANPASSQVAARTVELLNALGTSEGAPLLPAGIALNVNFPSQLEGANWRRTKVGNWNAYRLRFVESMADDAPPLMQTMAEHRGVALPDLPGVAIAMNESAPAPSEQNDESAANAKDITVSALQAGYGAGGSGEWLDARLQSLAAPQRR</sequence>
<dbReference type="Proteomes" id="UP001548713">
    <property type="component" value="Unassembled WGS sequence"/>
</dbReference>
<evidence type="ECO:0000256" key="4">
    <source>
        <dbReference type="ARBA" id="ARBA00022723"/>
    </source>
</evidence>
<evidence type="ECO:0000256" key="2">
    <source>
        <dbReference type="ARBA" id="ARBA00011062"/>
    </source>
</evidence>
<comment type="similarity">
    <text evidence="2">Belongs to the SurE nucleotidase family.</text>
</comment>
<keyword evidence="4" id="KW-0479">Metal-binding</keyword>
<dbReference type="Gene3D" id="3.40.1210.10">
    <property type="entry name" value="Survival protein SurE-like phosphatase/nucleotidase"/>
    <property type="match status" value="1"/>
</dbReference>
<evidence type="ECO:0000313" key="8">
    <source>
        <dbReference type="EMBL" id="MET1754097.1"/>
    </source>
</evidence>
<evidence type="ECO:0000259" key="7">
    <source>
        <dbReference type="Pfam" id="PF01975"/>
    </source>
</evidence>
<dbReference type="RefSeq" id="WP_353982501.1">
    <property type="nucleotide sequence ID" value="NZ_JBEWLY010000004.1"/>
</dbReference>
<dbReference type="Pfam" id="PF01975">
    <property type="entry name" value="SurE"/>
    <property type="match status" value="1"/>
</dbReference>
<dbReference type="PANTHER" id="PTHR30457:SF0">
    <property type="entry name" value="PHOSPHATASE, PUTATIVE (AFU_ORTHOLOGUE AFUA_4G01070)-RELATED"/>
    <property type="match status" value="1"/>
</dbReference>
<organism evidence="8 9">
    <name type="scientific">Novosphingobium kalidii</name>
    <dbReference type="NCBI Taxonomy" id="3230299"/>
    <lineage>
        <taxon>Bacteria</taxon>
        <taxon>Pseudomonadati</taxon>
        <taxon>Pseudomonadota</taxon>
        <taxon>Alphaproteobacteria</taxon>
        <taxon>Sphingomonadales</taxon>
        <taxon>Sphingomonadaceae</taxon>
        <taxon>Novosphingobium</taxon>
    </lineage>
</organism>
<accession>A0ABV2CWW5</accession>
<dbReference type="GO" id="GO:0008253">
    <property type="term" value="F:5'-nucleotidase activity"/>
    <property type="evidence" value="ECO:0007669"/>
    <property type="project" value="UniProtKB-EC"/>
</dbReference>
<evidence type="ECO:0000256" key="1">
    <source>
        <dbReference type="ARBA" id="ARBA00000815"/>
    </source>
</evidence>
<name>A0ABV2CWW5_9SPHN</name>
<proteinExistence type="inferred from homology"/>
<feature type="signal peptide" evidence="6">
    <location>
        <begin position="1"/>
        <end position="22"/>
    </location>
</feature>
<dbReference type="InterPro" id="IPR002828">
    <property type="entry name" value="SurE-like_Pase/nucleotidase"/>
</dbReference>
<evidence type="ECO:0000256" key="5">
    <source>
        <dbReference type="ARBA" id="ARBA00022801"/>
    </source>
</evidence>
<evidence type="ECO:0000256" key="3">
    <source>
        <dbReference type="ARBA" id="ARBA00012643"/>
    </source>
</evidence>
<feature type="domain" description="Survival protein SurE-like phosphatase/nucleotidase" evidence="7">
    <location>
        <begin position="25"/>
        <end position="238"/>
    </location>
</feature>
<dbReference type="SUPFAM" id="SSF64167">
    <property type="entry name" value="SurE-like"/>
    <property type="match status" value="1"/>
</dbReference>
<keyword evidence="6" id="KW-0732">Signal</keyword>
<dbReference type="PANTHER" id="PTHR30457">
    <property type="entry name" value="5'-NUCLEOTIDASE SURE"/>
    <property type="match status" value="1"/>
</dbReference>
<evidence type="ECO:0000313" key="9">
    <source>
        <dbReference type="Proteomes" id="UP001548713"/>
    </source>
</evidence>
<reference evidence="8 9" key="1">
    <citation type="submission" date="2024-07" db="EMBL/GenBank/DDBJ databases">
        <title>Novosphingobium kalidii RD2P27.</title>
        <authorList>
            <person name="Sun J.-Q."/>
        </authorList>
    </citation>
    <scope>NUCLEOTIDE SEQUENCE [LARGE SCALE GENOMIC DNA]</scope>
    <source>
        <strain evidence="8 9">RD2P27</strain>
    </source>
</reference>
<protein>
    <recommendedName>
        <fullName evidence="3">5'-nucleotidase</fullName>
        <ecNumber evidence="3">3.1.3.5</ecNumber>
    </recommendedName>
</protein>
<dbReference type="InterPro" id="IPR036523">
    <property type="entry name" value="SurE-like_sf"/>
</dbReference>
<evidence type="ECO:0000256" key="6">
    <source>
        <dbReference type="SAM" id="SignalP"/>
    </source>
</evidence>
<dbReference type="InterPro" id="IPR030048">
    <property type="entry name" value="SurE"/>
</dbReference>